<dbReference type="PANTHER" id="PTHR45288:SF2">
    <property type="entry name" value="THIOREDOXIN FAMILY PROTEIN"/>
    <property type="match status" value="1"/>
</dbReference>
<dbReference type="EMBL" id="JAAVXB010000010">
    <property type="protein sequence ID" value="NKF23831.1"/>
    <property type="molecule type" value="Genomic_DNA"/>
</dbReference>
<dbReference type="InterPro" id="IPR040079">
    <property type="entry name" value="Glutathione_S-Trfase"/>
</dbReference>
<dbReference type="Pfam" id="PF13417">
    <property type="entry name" value="GST_N_3"/>
    <property type="match status" value="2"/>
</dbReference>
<dbReference type="SFLD" id="SFLDG01181">
    <property type="entry name" value="SUF2"/>
    <property type="match status" value="1"/>
</dbReference>
<name>A0A969WAJ6_9GAMM</name>
<dbReference type="SUPFAM" id="SSF52833">
    <property type="entry name" value="Thioredoxin-like"/>
    <property type="match status" value="2"/>
</dbReference>
<evidence type="ECO:0000313" key="2">
    <source>
        <dbReference type="EMBL" id="NKF23831.1"/>
    </source>
</evidence>
<reference evidence="2" key="1">
    <citation type="submission" date="2020-03" db="EMBL/GenBank/DDBJ databases">
        <title>Solimonas marina sp. nov., isolated from deep seawater of the Pacific Ocean.</title>
        <authorList>
            <person name="Liu X."/>
            <person name="Lai Q."/>
            <person name="Sun F."/>
            <person name="Gai Y."/>
            <person name="Li G."/>
            <person name="Shao Z."/>
        </authorList>
    </citation>
    <scope>NUCLEOTIDE SEQUENCE</scope>
    <source>
        <strain evidence="2">C16B3</strain>
    </source>
</reference>
<dbReference type="SFLD" id="SFLDG01202">
    <property type="entry name" value="SUF2.2"/>
    <property type="match status" value="1"/>
</dbReference>
<dbReference type="InterPro" id="IPR004045">
    <property type="entry name" value="Glutathione_S-Trfase_N"/>
</dbReference>
<sequence length="252" mass="28156">MQTLNVTRSVLVSSLAGWRGAMVMRRARRQPEQPLQLYEFEACPYCRLLREALTELDLDVLVYPCPKGGTRFRPQAEALGGKAQFPLLVDPNTGTVLYESADIIEYLARTYDGRVRGARGVMREIKLASSSLASAAGAGRGLMARPSKPAAQPLELYSFESSPYSRLVRERLCELELPYLLHNMGKGAKTDIGPPIVRDRWFKAEKGTSRNRRALLERTARVQVPYLIDPNTGVEMFESADILAYLNQTYAA</sequence>
<feature type="domain" description="GST N-terminal" evidence="1">
    <location>
        <begin position="152"/>
        <end position="252"/>
    </location>
</feature>
<dbReference type="RefSeq" id="WP_168149161.1">
    <property type="nucleotide sequence ID" value="NZ_JAAVXB010000010.1"/>
</dbReference>
<dbReference type="PANTHER" id="PTHR45288">
    <property type="entry name" value="THIOREDOXIN FAMILY PROTEIN"/>
    <property type="match status" value="1"/>
</dbReference>
<organism evidence="2 3">
    <name type="scientific">Solimonas marina</name>
    <dbReference type="NCBI Taxonomy" id="2714601"/>
    <lineage>
        <taxon>Bacteria</taxon>
        <taxon>Pseudomonadati</taxon>
        <taxon>Pseudomonadota</taxon>
        <taxon>Gammaproteobacteria</taxon>
        <taxon>Nevskiales</taxon>
        <taxon>Nevskiaceae</taxon>
        <taxon>Solimonas</taxon>
    </lineage>
</organism>
<dbReference type="AlphaFoldDB" id="A0A969WAJ6"/>
<evidence type="ECO:0000259" key="1">
    <source>
        <dbReference type="PROSITE" id="PS50404"/>
    </source>
</evidence>
<dbReference type="InterPro" id="IPR036249">
    <property type="entry name" value="Thioredoxin-like_sf"/>
</dbReference>
<accession>A0A969WAJ6</accession>
<keyword evidence="3" id="KW-1185">Reference proteome</keyword>
<protein>
    <recommendedName>
        <fullName evidence="1">GST N-terminal domain-containing protein</fullName>
    </recommendedName>
</protein>
<proteinExistence type="predicted"/>
<dbReference type="PROSITE" id="PS51354">
    <property type="entry name" value="GLUTAREDOXIN_2"/>
    <property type="match status" value="1"/>
</dbReference>
<dbReference type="Proteomes" id="UP000653472">
    <property type="component" value="Unassembled WGS sequence"/>
</dbReference>
<feature type="domain" description="GST N-terminal" evidence="1">
    <location>
        <begin position="33"/>
        <end position="115"/>
    </location>
</feature>
<dbReference type="CDD" id="cd03041">
    <property type="entry name" value="GST_N_2GST_N"/>
    <property type="match status" value="1"/>
</dbReference>
<dbReference type="Gene3D" id="3.40.30.10">
    <property type="entry name" value="Glutaredoxin"/>
    <property type="match status" value="2"/>
</dbReference>
<gene>
    <name evidence="2" type="ORF">G7Y82_16075</name>
</gene>
<dbReference type="PROSITE" id="PS50404">
    <property type="entry name" value="GST_NTER"/>
    <property type="match status" value="2"/>
</dbReference>
<comment type="caution">
    <text evidence="2">The sequence shown here is derived from an EMBL/GenBank/DDBJ whole genome shotgun (WGS) entry which is preliminary data.</text>
</comment>
<evidence type="ECO:0000313" key="3">
    <source>
        <dbReference type="Proteomes" id="UP000653472"/>
    </source>
</evidence>
<dbReference type="SFLD" id="SFLDS00019">
    <property type="entry name" value="Glutathione_Transferase_(cytos"/>
    <property type="match status" value="1"/>
</dbReference>